<keyword evidence="4 9" id="KW-0732">Signal</keyword>
<dbReference type="GO" id="GO:0032222">
    <property type="term" value="P:regulation of synaptic transmission, cholinergic"/>
    <property type="evidence" value="ECO:0007669"/>
    <property type="project" value="InterPro"/>
</dbReference>
<evidence type="ECO:0000256" key="2">
    <source>
        <dbReference type="ARBA" id="ARBA00022622"/>
    </source>
</evidence>
<gene>
    <name evidence="12" type="primary">LOC112687563</name>
    <name evidence="10" type="ORF">g.10200</name>
</gene>
<evidence type="ECO:0000256" key="4">
    <source>
        <dbReference type="ARBA" id="ARBA00022729"/>
    </source>
</evidence>
<dbReference type="GO" id="GO:0030431">
    <property type="term" value="P:sleep"/>
    <property type="evidence" value="ECO:0007669"/>
    <property type="project" value="InterPro"/>
</dbReference>
<proteinExistence type="predicted"/>
<evidence type="ECO:0000256" key="8">
    <source>
        <dbReference type="ARBA" id="ARBA00023288"/>
    </source>
</evidence>
<dbReference type="PANTHER" id="PTHR33562">
    <property type="entry name" value="ATILLA, ISOFORM B-RELATED-RELATED"/>
    <property type="match status" value="1"/>
</dbReference>
<evidence type="ECO:0000256" key="6">
    <source>
        <dbReference type="ARBA" id="ARBA00023136"/>
    </source>
</evidence>
<name>A0A2S2Q6L0_9HEMI</name>
<reference evidence="12" key="2">
    <citation type="submission" date="2025-04" db="UniProtKB">
        <authorList>
            <consortium name="RefSeq"/>
        </authorList>
    </citation>
    <scope>IDENTIFICATION</scope>
    <source>
        <tissue evidence="12">Whole body</tissue>
    </source>
</reference>
<keyword evidence="8" id="KW-0449">Lipoprotein</keyword>
<dbReference type="RefSeq" id="XP_025416096.1">
    <property type="nucleotide sequence ID" value="XM_025560311.1"/>
</dbReference>
<keyword evidence="5" id="KW-1133">Transmembrane helix</keyword>
<dbReference type="AlphaFoldDB" id="A0A2S2Q6L0"/>
<keyword evidence="11" id="KW-1185">Reference proteome</keyword>
<keyword evidence="2" id="KW-0336">GPI-anchor</keyword>
<dbReference type="EMBL" id="GGMS01004038">
    <property type="protein sequence ID" value="MBY73241.1"/>
    <property type="molecule type" value="Transcribed_RNA"/>
</dbReference>
<dbReference type="Proteomes" id="UP000694846">
    <property type="component" value="Unplaced"/>
</dbReference>
<feature type="chain" id="PRO_5044579044" evidence="9">
    <location>
        <begin position="27"/>
        <end position="148"/>
    </location>
</feature>
<dbReference type="Pfam" id="PF17064">
    <property type="entry name" value="QVR"/>
    <property type="match status" value="1"/>
</dbReference>
<evidence type="ECO:0000313" key="10">
    <source>
        <dbReference type="EMBL" id="MBY73241.1"/>
    </source>
</evidence>
<evidence type="ECO:0000256" key="3">
    <source>
        <dbReference type="ARBA" id="ARBA00022692"/>
    </source>
</evidence>
<keyword evidence="6" id="KW-0472">Membrane</keyword>
<evidence type="ECO:0000256" key="5">
    <source>
        <dbReference type="ARBA" id="ARBA00022989"/>
    </source>
</evidence>
<evidence type="ECO:0000256" key="7">
    <source>
        <dbReference type="ARBA" id="ARBA00023180"/>
    </source>
</evidence>
<dbReference type="InterPro" id="IPR050975">
    <property type="entry name" value="Sleep_regulator"/>
</dbReference>
<dbReference type="PANTHER" id="PTHR33562:SF2">
    <property type="entry name" value="PROTEIN QUIVER"/>
    <property type="match status" value="1"/>
</dbReference>
<dbReference type="OrthoDB" id="6083863at2759"/>
<evidence type="ECO:0000313" key="11">
    <source>
        <dbReference type="Proteomes" id="UP000694846"/>
    </source>
</evidence>
<protein>
    <submittedName>
        <fullName evidence="12">Uncharacterized protein LOC112687563</fullName>
    </submittedName>
</protein>
<dbReference type="GeneID" id="112687563"/>
<sequence>MIRCQIYTTIVIAFGYFILLPNYCEAINCWVCSTDTDQRCNDPMNMTKSAIEDCSRAPHSAFLQPVCKKQKQRVNGELMIIRSCAWASDSRSDDGPCAINTPANIRIEHCSTCDQDLCNGATSHVGSTLFRTAILATVAKLASNAFRN</sequence>
<organism evidence="10">
    <name type="scientific">Sipha flava</name>
    <name type="common">yellow sugarcane aphid</name>
    <dbReference type="NCBI Taxonomy" id="143950"/>
    <lineage>
        <taxon>Eukaryota</taxon>
        <taxon>Metazoa</taxon>
        <taxon>Ecdysozoa</taxon>
        <taxon>Arthropoda</taxon>
        <taxon>Hexapoda</taxon>
        <taxon>Insecta</taxon>
        <taxon>Pterygota</taxon>
        <taxon>Neoptera</taxon>
        <taxon>Paraneoptera</taxon>
        <taxon>Hemiptera</taxon>
        <taxon>Sternorrhyncha</taxon>
        <taxon>Aphidomorpha</taxon>
        <taxon>Aphidoidea</taxon>
        <taxon>Aphididae</taxon>
        <taxon>Sipha</taxon>
    </lineage>
</organism>
<evidence type="ECO:0000313" key="12">
    <source>
        <dbReference type="RefSeq" id="XP_025416096.1"/>
    </source>
</evidence>
<dbReference type="GO" id="GO:0098552">
    <property type="term" value="C:side of membrane"/>
    <property type="evidence" value="ECO:0007669"/>
    <property type="project" value="UniProtKB-KW"/>
</dbReference>
<dbReference type="InterPro" id="IPR031424">
    <property type="entry name" value="QVR-like"/>
</dbReference>
<keyword evidence="3" id="KW-0812">Transmembrane</keyword>
<evidence type="ECO:0000256" key="9">
    <source>
        <dbReference type="SAM" id="SignalP"/>
    </source>
</evidence>
<reference evidence="10" key="1">
    <citation type="submission" date="2018-04" db="EMBL/GenBank/DDBJ databases">
        <title>Transcriptome assembly of Sipha flava.</title>
        <authorList>
            <person name="Scully E.D."/>
            <person name="Geib S.M."/>
            <person name="Palmer N.A."/>
            <person name="Koch K."/>
            <person name="Bradshaw J."/>
            <person name="Heng-Moss T."/>
            <person name="Sarath G."/>
        </authorList>
    </citation>
    <scope>NUCLEOTIDE SEQUENCE</scope>
</reference>
<comment type="subcellular location">
    <subcellularLocation>
        <location evidence="1">Membrane</location>
        <topology evidence="1">Lipid-anchor</topology>
        <topology evidence="1">GPI-anchor</topology>
    </subcellularLocation>
</comment>
<keyword evidence="7" id="KW-0325">Glycoprotein</keyword>
<accession>A0A2S2Q6L0</accession>
<evidence type="ECO:0000256" key="1">
    <source>
        <dbReference type="ARBA" id="ARBA00004589"/>
    </source>
</evidence>
<feature type="signal peptide" evidence="9">
    <location>
        <begin position="1"/>
        <end position="26"/>
    </location>
</feature>
<dbReference type="CDD" id="cd23593">
    <property type="entry name" value="TFP_LU_ECD_Twit"/>
    <property type="match status" value="1"/>
</dbReference>